<dbReference type="InterPro" id="IPR001394">
    <property type="entry name" value="Peptidase_C19_UCH"/>
</dbReference>
<dbReference type="GO" id="GO:0005634">
    <property type="term" value="C:nucleus"/>
    <property type="evidence" value="ECO:0007669"/>
    <property type="project" value="TreeGrafter"/>
</dbReference>
<dbReference type="InterPro" id="IPR050164">
    <property type="entry name" value="Peptidase_C19"/>
</dbReference>
<name>A0A0A1N3L4_RHIZD</name>
<feature type="compositionally biased region" description="Basic and acidic residues" evidence="8">
    <location>
        <begin position="432"/>
        <end position="442"/>
    </location>
</feature>
<comment type="similarity">
    <text evidence="2">Belongs to the peptidase C19 family.</text>
</comment>
<evidence type="ECO:0000256" key="4">
    <source>
        <dbReference type="ARBA" id="ARBA00022670"/>
    </source>
</evidence>
<proteinExistence type="inferred from homology"/>
<keyword evidence="4" id="KW-0645">Protease</keyword>
<evidence type="ECO:0000256" key="7">
    <source>
        <dbReference type="ARBA" id="ARBA00022807"/>
    </source>
</evidence>
<evidence type="ECO:0000256" key="5">
    <source>
        <dbReference type="ARBA" id="ARBA00022786"/>
    </source>
</evidence>
<dbReference type="Gene3D" id="3.90.70.10">
    <property type="entry name" value="Cysteine proteinases"/>
    <property type="match status" value="1"/>
</dbReference>
<protein>
    <recommendedName>
        <fullName evidence="3">ubiquitinyl hydrolase 1</fullName>
        <ecNumber evidence="3">3.4.19.12</ecNumber>
    </recommendedName>
</protein>
<evidence type="ECO:0000313" key="11">
    <source>
        <dbReference type="Proteomes" id="UP000242381"/>
    </source>
</evidence>
<evidence type="ECO:0000256" key="8">
    <source>
        <dbReference type="SAM" id="MobiDB-lite"/>
    </source>
</evidence>
<evidence type="ECO:0000313" key="10">
    <source>
        <dbReference type="EMBL" id="ORE17831.1"/>
    </source>
</evidence>
<dbReference type="PANTHER" id="PTHR24006">
    <property type="entry name" value="UBIQUITIN CARBOXYL-TERMINAL HYDROLASE"/>
    <property type="match status" value="1"/>
</dbReference>
<dbReference type="Pfam" id="PF00443">
    <property type="entry name" value="UCH"/>
    <property type="match status" value="1"/>
</dbReference>
<evidence type="ECO:0000256" key="3">
    <source>
        <dbReference type="ARBA" id="ARBA00012759"/>
    </source>
</evidence>
<dbReference type="AlphaFoldDB" id="A0A0A1N3L4"/>
<gene>
    <name evidence="10" type="ORF">BCV71DRAFT_249732</name>
</gene>
<dbReference type="EMBL" id="KV921345">
    <property type="protein sequence ID" value="ORE17831.1"/>
    <property type="molecule type" value="Genomic_DNA"/>
</dbReference>
<dbReference type="Proteomes" id="UP000242381">
    <property type="component" value="Unassembled WGS sequence"/>
</dbReference>
<feature type="compositionally biased region" description="Acidic residues" evidence="8">
    <location>
        <begin position="443"/>
        <end position="453"/>
    </location>
</feature>
<dbReference type="OMA" id="DYCFVCA"/>
<dbReference type="EC" id="3.4.19.12" evidence="3"/>
<evidence type="ECO:0000256" key="2">
    <source>
        <dbReference type="ARBA" id="ARBA00009085"/>
    </source>
</evidence>
<keyword evidence="6" id="KW-0378">Hydrolase</keyword>
<sequence>MTSNDNQATKIVKGIKNSNPIQRNSIESLLNRSIKFRKSRHVDQKLELFKQKFVPVNETTGVVFASTGSSYNTTEEDSISSKVDEHGFESPSKLLYPPDKLNFSWLSILPIGPGLKDLGQLSSLNAVLQVITYTPVLANYFLQRRHSPNCIMQEYCFTCAVEEHVRTALNGTTYALQPRVFVGKLKQIKDGSTKDAYDVWKYFMNQIQSSLLAEKGSKDELIQQTTALCQTFGGYIQNAFECPSCNKMENKYDFFMDLSLDLLQCSSLERCMTKYFKEQAIATIECPSCQKEAELKGKKSVYRPPRTLVIQLRRFNTNNGVKINKDIKFESSLDLSHVITDSEKGHIKSKYDLYAVIAHTGESLFNGHYVAYVKGPNGIWYCMNNEAVQQVSVNRLLSEKAYMLFYTIPPEPVKREKRLPVINTTKDIPVEGLKEEEPKESTVQEEEEEEKEEEVMTFKEEDNEDEEKQVEYERLKTALEEASKKEKVENQSAIVVSHNERMKSKREKLEALIEKESVVSKSLEVKSVLLSKHTDSQFQDDVNTWDEDIGTSVEDQRKSVLKQIKSKRKKVDTYDLEYDRGKVKKVKKKQDDKFHKPNMFQITADKKLNKKKGK</sequence>
<feature type="region of interest" description="Disordered" evidence="8">
    <location>
        <begin position="432"/>
        <end position="469"/>
    </location>
</feature>
<dbReference type="PROSITE" id="PS50235">
    <property type="entry name" value="USP_3"/>
    <property type="match status" value="1"/>
</dbReference>
<dbReference type="GO" id="GO:0005829">
    <property type="term" value="C:cytosol"/>
    <property type="evidence" value="ECO:0007669"/>
    <property type="project" value="TreeGrafter"/>
</dbReference>
<dbReference type="VEuPathDB" id="FungiDB:BCV72DRAFT_225339"/>
<dbReference type="SUPFAM" id="SSF54001">
    <property type="entry name" value="Cysteine proteinases"/>
    <property type="match status" value="1"/>
</dbReference>
<reference evidence="10 11" key="1">
    <citation type="journal article" date="2016" name="Proc. Natl. Acad. Sci. U.S.A.">
        <title>Lipid metabolic changes in an early divergent fungus govern the establishment of a mutualistic symbiosis with endobacteria.</title>
        <authorList>
            <person name="Lastovetsky O.A."/>
            <person name="Gaspar M.L."/>
            <person name="Mondo S.J."/>
            <person name="LaButti K.M."/>
            <person name="Sandor L."/>
            <person name="Grigoriev I.V."/>
            <person name="Henry S.A."/>
            <person name="Pawlowska T.E."/>
        </authorList>
    </citation>
    <scope>NUCLEOTIDE SEQUENCE [LARGE SCALE GENOMIC DNA]</scope>
    <source>
        <strain evidence="10 11">ATCC 11559</strain>
    </source>
</reference>
<dbReference type="GO" id="GO:0016579">
    <property type="term" value="P:protein deubiquitination"/>
    <property type="evidence" value="ECO:0007669"/>
    <property type="project" value="InterPro"/>
</dbReference>
<evidence type="ECO:0000256" key="6">
    <source>
        <dbReference type="ARBA" id="ARBA00022801"/>
    </source>
</evidence>
<organism evidence="10 11">
    <name type="scientific">Rhizopus microsporus</name>
    <dbReference type="NCBI Taxonomy" id="58291"/>
    <lineage>
        <taxon>Eukaryota</taxon>
        <taxon>Fungi</taxon>
        <taxon>Fungi incertae sedis</taxon>
        <taxon>Mucoromycota</taxon>
        <taxon>Mucoromycotina</taxon>
        <taxon>Mucoromycetes</taxon>
        <taxon>Mucorales</taxon>
        <taxon>Mucorineae</taxon>
        <taxon>Rhizopodaceae</taxon>
        <taxon>Rhizopus</taxon>
    </lineage>
</organism>
<dbReference type="GO" id="GO:0006508">
    <property type="term" value="P:proteolysis"/>
    <property type="evidence" value="ECO:0007669"/>
    <property type="project" value="UniProtKB-KW"/>
</dbReference>
<keyword evidence="7" id="KW-0788">Thiol protease</keyword>
<evidence type="ECO:0000259" key="9">
    <source>
        <dbReference type="PROSITE" id="PS50235"/>
    </source>
</evidence>
<evidence type="ECO:0000256" key="1">
    <source>
        <dbReference type="ARBA" id="ARBA00000707"/>
    </source>
</evidence>
<feature type="domain" description="USP" evidence="9">
    <location>
        <begin position="113"/>
        <end position="409"/>
    </location>
</feature>
<dbReference type="InterPro" id="IPR028889">
    <property type="entry name" value="USP"/>
</dbReference>
<comment type="catalytic activity">
    <reaction evidence="1">
        <text>Thiol-dependent hydrolysis of ester, thioester, amide, peptide and isopeptide bonds formed by the C-terminal Gly of ubiquitin (a 76-residue protein attached to proteins as an intracellular targeting signal).</text>
        <dbReference type="EC" id="3.4.19.12"/>
    </reaction>
</comment>
<dbReference type="GO" id="GO:0004843">
    <property type="term" value="F:cysteine-type deubiquitinase activity"/>
    <property type="evidence" value="ECO:0007669"/>
    <property type="project" value="UniProtKB-EC"/>
</dbReference>
<dbReference type="InterPro" id="IPR038765">
    <property type="entry name" value="Papain-like_cys_pep_sf"/>
</dbReference>
<dbReference type="PANTHER" id="PTHR24006:SF758">
    <property type="entry name" value="UBIQUITIN CARBOXYL-TERMINAL HYDROLASE 36"/>
    <property type="match status" value="1"/>
</dbReference>
<keyword evidence="5" id="KW-0833">Ubl conjugation pathway</keyword>
<dbReference type="PROSITE" id="PS00973">
    <property type="entry name" value="USP_2"/>
    <property type="match status" value="1"/>
</dbReference>
<dbReference type="InterPro" id="IPR018200">
    <property type="entry name" value="USP_CS"/>
</dbReference>
<accession>A0A0A1N3L4</accession>